<protein>
    <recommendedName>
        <fullName evidence="4">Internal virion protein</fullName>
    </recommendedName>
</protein>
<evidence type="ECO:0000313" key="2">
    <source>
        <dbReference type="EMBL" id="CAB4169886.1"/>
    </source>
</evidence>
<evidence type="ECO:0008006" key="4">
    <source>
        <dbReference type="Google" id="ProtNLM"/>
    </source>
</evidence>
<sequence length="237" mass="24600">MSFAATAVTVAGAAVSAYGSYSSGRAKKAISQMNASQQEKNARMEYLSLVSSSNLQKASAVANYKLRALEAKAKENNALSIENQALGGDNAMRANLERFRDNANRVIAKQRGQIAASGMVEGVGTPLDILAESAGNSVRQQQDILYANELARTNLQQQAAMERFSGQVGLVQAGIERKSALRESALRAAQAKAGYSGQLRGAAITRVGGSAEATAGAIQGGATLLSGVGQGASMMKK</sequence>
<organism evidence="1">
    <name type="scientific">uncultured Caudovirales phage</name>
    <dbReference type="NCBI Taxonomy" id="2100421"/>
    <lineage>
        <taxon>Viruses</taxon>
        <taxon>Duplodnaviria</taxon>
        <taxon>Heunggongvirae</taxon>
        <taxon>Uroviricota</taxon>
        <taxon>Caudoviricetes</taxon>
        <taxon>Peduoviridae</taxon>
        <taxon>Maltschvirus</taxon>
        <taxon>Maltschvirus maltsch</taxon>
    </lineage>
</organism>
<evidence type="ECO:0000313" key="3">
    <source>
        <dbReference type="EMBL" id="CAB4198939.1"/>
    </source>
</evidence>
<dbReference type="EMBL" id="LR797283">
    <property type="protein sequence ID" value="CAB4198939.1"/>
    <property type="molecule type" value="Genomic_DNA"/>
</dbReference>
<gene>
    <name evidence="3" type="ORF">UFOVP1334_2</name>
    <name evidence="1" type="ORF">UFOVP296_39</name>
    <name evidence="2" type="ORF">UFOVP912_14</name>
</gene>
<accession>A0A6J5LSS8</accession>
<dbReference type="EMBL" id="LR796853">
    <property type="protein sequence ID" value="CAB4169886.1"/>
    <property type="molecule type" value="Genomic_DNA"/>
</dbReference>
<evidence type="ECO:0000313" key="1">
    <source>
        <dbReference type="EMBL" id="CAB4136263.1"/>
    </source>
</evidence>
<reference evidence="1" key="1">
    <citation type="submission" date="2020-04" db="EMBL/GenBank/DDBJ databases">
        <authorList>
            <person name="Chiriac C."/>
            <person name="Salcher M."/>
            <person name="Ghai R."/>
            <person name="Kavagutti S V."/>
        </authorList>
    </citation>
    <scope>NUCLEOTIDE SEQUENCE</scope>
</reference>
<name>A0A6J5LSS8_9CAUD</name>
<dbReference type="EMBL" id="LR796314">
    <property type="protein sequence ID" value="CAB4136263.1"/>
    <property type="molecule type" value="Genomic_DNA"/>
</dbReference>
<proteinExistence type="predicted"/>